<dbReference type="GO" id="GO:0015562">
    <property type="term" value="F:efflux transmembrane transporter activity"/>
    <property type="evidence" value="ECO:0007669"/>
    <property type="project" value="InterPro"/>
</dbReference>
<evidence type="ECO:0000256" key="3">
    <source>
        <dbReference type="ARBA" id="ARBA00022448"/>
    </source>
</evidence>
<comment type="caution">
    <text evidence="9">The sequence shown here is derived from an EMBL/GenBank/DDBJ whole genome shotgun (WGS) entry which is preliminary data.</text>
</comment>
<proteinExistence type="inferred from homology"/>
<organism evidence="9 10">
    <name type="scientific">Dyadobacter psychrotolerans</name>
    <dbReference type="NCBI Taxonomy" id="2541721"/>
    <lineage>
        <taxon>Bacteria</taxon>
        <taxon>Pseudomonadati</taxon>
        <taxon>Bacteroidota</taxon>
        <taxon>Cytophagia</taxon>
        <taxon>Cytophagales</taxon>
        <taxon>Spirosomataceae</taxon>
        <taxon>Dyadobacter</taxon>
    </lineage>
</organism>
<name>A0A4R5E2E5_9BACT</name>
<evidence type="ECO:0000256" key="4">
    <source>
        <dbReference type="ARBA" id="ARBA00022452"/>
    </source>
</evidence>
<dbReference type="AlphaFoldDB" id="A0A4R5E2E5"/>
<keyword evidence="4" id="KW-1134">Transmembrane beta strand</keyword>
<reference evidence="9 10" key="1">
    <citation type="submission" date="2019-03" db="EMBL/GenBank/DDBJ databases">
        <title>Dyadobacter AR-3-6 sp. nov., isolated from arctic soil.</title>
        <authorList>
            <person name="Chaudhary D.K."/>
        </authorList>
    </citation>
    <scope>NUCLEOTIDE SEQUENCE [LARGE SCALE GENOMIC DNA]</scope>
    <source>
        <strain evidence="9 10">AR-3-6</strain>
    </source>
</reference>
<keyword evidence="10" id="KW-1185">Reference proteome</keyword>
<evidence type="ECO:0000256" key="2">
    <source>
        <dbReference type="ARBA" id="ARBA00007613"/>
    </source>
</evidence>
<dbReference type="Pfam" id="PF02321">
    <property type="entry name" value="OEP"/>
    <property type="match status" value="2"/>
</dbReference>
<feature type="signal peptide" evidence="8">
    <location>
        <begin position="1"/>
        <end position="17"/>
    </location>
</feature>
<dbReference type="RefSeq" id="WP_131956475.1">
    <property type="nucleotide sequence ID" value="NZ_SMFL01000001.1"/>
</dbReference>
<evidence type="ECO:0000256" key="8">
    <source>
        <dbReference type="SAM" id="SignalP"/>
    </source>
</evidence>
<dbReference type="GO" id="GO:0009279">
    <property type="term" value="C:cell outer membrane"/>
    <property type="evidence" value="ECO:0007669"/>
    <property type="project" value="UniProtKB-SubCell"/>
</dbReference>
<evidence type="ECO:0000256" key="1">
    <source>
        <dbReference type="ARBA" id="ARBA00004442"/>
    </source>
</evidence>
<dbReference type="EMBL" id="SMFL01000001">
    <property type="protein sequence ID" value="TDE18505.1"/>
    <property type="molecule type" value="Genomic_DNA"/>
</dbReference>
<feature type="chain" id="PRO_5020496607" evidence="8">
    <location>
        <begin position="18"/>
        <end position="436"/>
    </location>
</feature>
<keyword evidence="6" id="KW-0472">Membrane</keyword>
<dbReference type="PANTHER" id="PTHR30026">
    <property type="entry name" value="OUTER MEMBRANE PROTEIN TOLC"/>
    <property type="match status" value="1"/>
</dbReference>
<comment type="subcellular location">
    <subcellularLocation>
        <location evidence="1">Cell outer membrane</location>
    </subcellularLocation>
</comment>
<sequence>MKHLFLLFCLIPSLVQAQTRLSLRECVELLTKNNLTYKAGNLQAESAQAQLRQVRSQILPQIYISSGNSLNLGRSIDQYTNAYIDQVYSFNSLGAGVQVPVFQGFKLQNQIRQNVLLKESALENRTAILNQQTILLMQGYVNVLATKALFEAAGQQVESSLIQVDRVDKQVNAGVLGVNLLYEIKAQLANDKFNQVTALNNYRSARLALFQRINIPADDSLDLEPLVPVEGLREAVTAANLYEDAQKSFPESKGADLYRQSFAYQVKSIKADNFPSLLLGADFGAFYASTNKKLDYFNQLNATRNGSIGLRVNIPIMGRWVTRPRVELAKVQERIAQNQQDVAQQLLRQAIEQAVLDLNATADKFSASQGQVESLNASFAVVQSKLNAGTANVFEYSLAKANLAQAQANAIQAEYEYLMQQRLLQYYKQGNWDGIF</sequence>
<evidence type="ECO:0000256" key="5">
    <source>
        <dbReference type="ARBA" id="ARBA00022692"/>
    </source>
</evidence>
<dbReference type="SUPFAM" id="SSF56954">
    <property type="entry name" value="Outer membrane efflux proteins (OEP)"/>
    <property type="match status" value="1"/>
</dbReference>
<keyword evidence="8" id="KW-0732">Signal</keyword>
<dbReference type="Proteomes" id="UP000294850">
    <property type="component" value="Unassembled WGS sequence"/>
</dbReference>
<evidence type="ECO:0000313" key="10">
    <source>
        <dbReference type="Proteomes" id="UP000294850"/>
    </source>
</evidence>
<protein>
    <submittedName>
        <fullName evidence="9">TolC family protein</fullName>
    </submittedName>
</protein>
<evidence type="ECO:0000256" key="7">
    <source>
        <dbReference type="ARBA" id="ARBA00023237"/>
    </source>
</evidence>
<dbReference type="InterPro" id="IPR051906">
    <property type="entry name" value="TolC-like"/>
</dbReference>
<dbReference type="Gene3D" id="1.20.1600.10">
    <property type="entry name" value="Outer membrane efflux proteins (OEP)"/>
    <property type="match status" value="1"/>
</dbReference>
<keyword evidence="5" id="KW-0812">Transmembrane</keyword>
<keyword evidence="3" id="KW-0813">Transport</keyword>
<accession>A0A4R5E2E5</accession>
<evidence type="ECO:0000256" key="6">
    <source>
        <dbReference type="ARBA" id="ARBA00023136"/>
    </source>
</evidence>
<dbReference type="PANTHER" id="PTHR30026:SF20">
    <property type="entry name" value="OUTER MEMBRANE PROTEIN TOLC"/>
    <property type="match status" value="1"/>
</dbReference>
<dbReference type="OrthoDB" id="9811587at2"/>
<dbReference type="InterPro" id="IPR003423">
    <property type="entry name" value="OMP_efflux"/>
</dbReference>
<dbReference type="GO" id="GO:0015288">
    <property type="term" value="F:porin activity"/>
    <property type="evidence" value="ECO:0007669"/>
    <property type="project" value="TreeGrafter"/>
</dbReference>
<keyword evidence="7" id="KW-0998">Cell outer membrane</keyword>
<gene>
    <name evidence="9" type="ORF">E0F88_02915</name>
</gene>
<comment type="similarity">
    <text evidence="2">Belongs to the outer membrane factor (OMF) (TC 1.B.17) family.</text>
</comment>
<dbReference type="GO" id="GO:1990281">
    <property type="term" value="C:efflux pump complex"/>
    <property type="evidence" value="ECO:0007669"/>
    <property type="project" value="TreeGrafter"/>
</dbReference>
<evidence type="ECO:0000313" key="9">
    <source>
        <dbReference type="EMBL" id="TDE18505.1"/>
    </source>
</evidence>